<comment type="caution">
    <text evidence="2">The sequence shown here is derived from an EMBL/GenBank/DDBJ whole genome shotgun (WGS) entry which is preliminary data.</text>
</comment>
<proteinExistence type="predicted"/>
<evidence type="ECO:0000313" key="2">
    <source>
        <dbReference type="EMBL" id="KNX43056.1"/>
    </source>
</evidence>
<feature type="domain" description="Glycosyltransferase 61 catalytic" evidence="1">
    <location>
        <begin position="82"/>
        <end position="261"/>
    </location>
</feature>
<organism evidence="2 3">
    <name type="scientific">Roseovarius tolerans</name>
    <dbReference type="NCBI Taxonomy" id="74031"/>
    <lineage>
        <taxon>Bacteria</taxon>
        <taxon>Pseudomonadati</taxon>
        <taxon>Pseudomonadota</taxon>
        <taxon>Alphaproteobacteria</taxon>
        <taxon>Rhodobacterales</taxon>
        <taxon>Roseobacteraceae</taxon>
        <taxon>Roseovarius</taxon>
    </lineage>
</organism>
<dbReference type="Proteomes" id="UP000037046">
    <property type="component" value="Unassembled WGS sequence"/>
</dbReference>
<name>A0A0L6CZC8_9RHOB</name>
<dbReference type="PATRIC" id="fig|74031.6.peg.472"/>
<protein>
    <recommendedName>
        <fullName evidence="1">Glycosyltransferase 61 catalytic domain-containing protein</fullName>
    </recommendedName>
</protein>
<dbReference type="Pfam" id="PF04577">
    <property type="entry name" value="Glyco_transf_61"/>
    <property type="match status" value="1"/>
</dbReference>
<accession>A0A0L6CZC8</accession>
<dbReference type="EMBL" id="LGVV01000003">
    <property type="protein sequence ID" value="KNX43056.1"/>
    <property type="molecule type" value="Genomic_DNA"/>
</dbReference>
<dbReference type="RefSeq" id="WP_082237358.1">
    <property type="nucleotide sequence ID" value="NZ_CP118494.1"/>
</dbReference>
<gene>
    <name evidence="2" type="ORF">ROTO_04610</name>
</gene>
<keyword evidence="3" id="KW-1185">Reference proteome</keyword>
<dbReference type="GO" id="GO:0016757">
    <property type="term" value="F:glycosyltransferase activity"/>
    <property type="evidence" value="ECO:0007669"/>
    <property type="project" value="InterPro"/>
</dbReference>
<dbReference type="OrthoDB" id="7843421at2"/>
<sequence>MTPDARHLPEAQITHVERATLLPMPSAQDRACGVLDAQGTPVPAARTLLSASRFTADPTPPETPVTHLPGRWLFAGVGRHHFGHFLLEATPRLWALDHLQERPDGIALIPMAGRDIAAVLRRRLGPLLDILGQGLPMHLVETPVQVDEAIIPSQGFGHLHWTHGTSEARAYMRRHLCAAIPADGPEKLYVSRRRLKSPAQQVPQEQQIERWMSAAGFTVFHPERHTVTEQIARYRAARVIVGPDGSAFHLAPFVMQPGTRVGLIQRRTRQHVFDAIARQITVMGEADLWTSAALSHLTDTPDDTTLPPELLQLRRDLRGGGFI</sequence>
<reference evidence="3" key="1">
    <citation type="submission" date="2015-07" db="EMBL/GenBank/DDBJ databases">
        <title>Draft Genome Sequence of Roseovarius tolerans EL-164, a producer of N-Acylated Alanine Methyl Esters (NAMEs).</title>
        <authorList>
            <person name="Voget S."/>
            <person name="Bruns H."/>
            <person name="Wagner-Doebler I."/>
            <person name="Schulz S."/>
            <person name="Daniel R."/>
        </authorList>
    </citation>
    <scope>NUCLEOTIDE SEQUENCE [LARGE SCALE GENOMIC DNA]</scope>
    <source>
        <strain evidence="3">EL-164</strain>
    </source>
</reference>
<dbReference type="STRING" id="74031.SAMN04488077_103227"/>
<dbReference type="InterPro" id="IPR049625">
    <property type="entry name" value="Glyco_transf_61_cat"/>
</dbReference>
<dbReference type="AlphaFoldDB" id="A0A0L6CZC8"/>
<evidence type="ECO:0000313" key="3">
    <source>
        <dbReference type="Proteomes" id="UP000037046"/>
    </source>
</evidence>
<evidence type="ECO:0000259" key="1">
    <source>
        <dbReference type="Pfam" id="PF04577"/>
    </source>
</evidence>